<evidence type="ECO:0000259" key="8">
    <source>
        <dbReference type="Pfam" id="PF04024"/>
    </source>
</evidence>
<comment type="caution">
    <text evidence="9">The sequence shown here is derived from an EMBL/GenBank/DDBJ whole genome shotgun (WGS) entry which is preliminary data.</text>
</comment>
<evidence type="ECO:0000256" key="4">
    <source>
        <dbReference type="ARBA" id="ARBA00022989"/>
    </source>
</evidence>
<keyword evidence="10" id="KW-1185">Reference proteome</keyword>
<dbReference type="Proteomes" id="UP001597460">
    <property type="component" value="Unassembled WGS sequence"/>
</dbReference>
<feature type="domain" description="Phage shock protein PspC N-terminal" evidence="8">
    <location>
        <begin position="175"/>
        <end position="233"/>
    </location>
</feature>
<evidence type="ECO:0000256" key="5">
    <source>
        <dbReference type="ARBA" id="ARBA00023136"/>
    </source>
</evidence>
<evidence type="ECO:0000313" key="9">
    <source>
        <dbReference type="EMBL" id="MFD2532304.1"/>
    </source>
</evidence>
<name>A0ABW5JIG5_9BACT</name>
<evidence type="ECO:0000256" key="7">
    <source>
        <dbReference type="SAM" id="Phobius"/>
    </source>
</evidence>
<dbReference type="RefSeq" id="WP_390300634.1">
    <property type="nucleotide sequence ID" value="NZ_JBHULI010000024.1"/>
</dbReference>
<organism evidence="9 10">
    <name type="scientific">Gracilimonas halophila</name>
    <dbReference type="NCBI Taxonomy" id="1834464"/>
    <lineage>
        <taxon>Bacteria</taxon>
        <taxon>Pseudomonadati</taxon>
        <taxon>Balneolota</taxon>
        <taxon>Balneolia</taxon>
        <taxon>Balneolales</taxon>
        <taxon>Balneolaceae</taxon>
        <taxon>Gracilimonas</taxon>
    </lineage>
</organism>
<proteinExistence type="predicted"/>
<evidence type="ECO:0000256" key="3">
    <source>
        <dbReference type="ARBA" id="ARBA00022692"/>
    </source>
</evidence>
<feature type="compositionally biased region" description="Polar residues" evidence="6">
    <location>
        <begin position="140"/>
        <end position="150"/>
    </location>
</feature>
<comment type="subcellular location">
    <subcellularLocation>
        <location evidence="1">Cell membrane</location>
        <topology evidence="1">Single-pass membrane protein</topology>
    </subcellularLocation>
</comment>
<dbReference type="PANTHER" id="PTHR33885">
    <property type="entry name" value="PHAGE SHOCK PROTEIN C"/>
    <property type="match status" value="1"/>
</dbReference>
<evidence type="ECO:0000256" key="1">
    <source>
        <dbReference type="ARBA" id="ARBA00004162"/>
    </source>
</evidence>
<keyword evidence="4 7" id="KW-1133">Transmembrane helix</keyword>
<feature type="region of interest" description="Disordered" evidence="6">
    <location>
        <begin position="118"/>
        <end position="161"/>
    </location>
</feature>
<dbReference type="PANTHER" id="PTHR33885:SF3">
    <property type="entry name" value="PHAGE SHOCK PROTEIN C"/>
    <property type="match status" value="1"/>
</dbReference>
<feature type="transmembrane region" description="Helical" evidence="7">
    <location>
        <begin position="44"/>
        <end position="67"/>
    </location>
</feature>
<feature type="transmembrane region" description="Helical" evidence="7">
    <location>
        <begin position="87"/>
        <end position="106"/>
    </location>
</feature>
<evidence type="ECO:0000256" key="6">
    <source>
        <dbReference type="SAM" id="MobiDB-lite"/>
    </source>
</evidence>
<gene>
    <name evidence="9" type="ORF">ACFSVN_07585</name>
</gene>
<keyword evidence="3 7" id="KW-0812">Transmembrane</keyword>
<reference evidence="10" key="1">
    <citation type="journal article" date="2019" name="Int. J. Syst. Evol. Microbiol.">
        <title>The Global Catalogue of Microorganisms (GCM) 10K type strain sequencing project: providing services to taxonomists for standard genome sequencing and annotation.</title>
        <authorList>
            <consortium name="The Broad Institute Genomics Platform"/>
            <consortium name="The Broad Institute Genome Sequencing Center for Infectious Disease"/>
            <person name="Wu L."/>
            <person name="Ma J."/>
        </authorList>
    </citation>
    <scope>NUCLEOTIDE SEQUENCE [LARGE SCALE GENOMIC DNA]</scope>
    <source>
        <strain evidence="10">KCTC 52042</strain>
    </source>
</reference>
<evidence type="ECO:0000256" key="2">
    <source>
        <dbReference type="ARBA" id="ARBA00022475"/>
    </source>
</evidence>
<dbReference type="InterPro" id="IPR007168">
    <property type="entry name" value="Phageshock_PspC_N"/>
</dbReference>
<sequence>MADKTKTRSASRTGTATLEFDEFELNSTMQEFLKEEEKDTGKSIWNIATISGMVMIFLAFTFLIQSVGLPVGSFLSGLSEGLVGSSALPLIGGGLITLVGFGFLVGDRKRARKIKKARKKAAKSQSNSYTDIPGSEDTRYSSGSKLNNALDSKGSRSSSQSSALDFDEYGYRHSKRLMKSRSDKKWAGVCGGLAKYFGISATVVRFIFVAAFFMGWGASLLVYFGLSLAMPKEPVEMMDDFNF</sequence>
<dbReference type="InterPro" id="IPR052027">
    <property type="entry name" value="PspC"/>
</dbReference>
<keyword evidence="5 7" id="KW-0472">Membrane</keyword>
<feature type="transmembrane region" description="Helical" evidence="7">
    <location>
        <begin position="203"/>
        <end position="226"/>
    </location>
</feature>
<protein>
    <submittedName>
        <fullName evidence="9">PspC domain-containing protein</fullName>
    </submittedName>
</protein>
<dbReference type="EMBL" id="JBHULI010000024">
    <property type="protein sequence ID" value="MFD2532304.1"/>
    <property type="molecule type" value="Genomic_DNA"/>
</dbReference>
<accession>A0ABW5JIG5</accession>
<evidence type="ECO:0000313" key="10">
    <source>
        <dbReference type="Proteomes" id="UP001597460"/>
    </source>
</evidence>
<keyword evidence="2" id="KW-1003">Cell membrane</keyword>
<dbReference type="Pfam" id="PF04024">
    <property type="entry name" value="PspC"/>
    <property type="match status" value="1"/>
</dbReference>